<dbReference type="PANTHER" id="PTHR42743">
    <property type="entry name" value="AMINO-ACID AMINOTRANSFERASE"/>
    <property type="match status" value="1"/>
</dbReference>
<dbReference type="RefSeq" id="WP_229533772.1">
    <property type="nucleotide sequence ID" value="NZ_JAJHJB010000002.1"/>
</dbReference>
<reference evidence="6" key="1">
    <citation type="submission" date="2021-11" db="EMBL/GenBank/DDBJ databases">
        <title>Description of a new species Pelosinus isolated from the bottom sediments of Lake Baikal.</title>
        <authorList>
            <person name="Zakharyuk A."/>
        </authorList>
    </citation>
    <scope>NUCLEOTIDE SEQUENCE</scope>
    <source>
        <strain evidence="6">Bkl1</strain>
    </source>
</reference>
<keyword evidence="6" id="KW-0808">Transferase</keyword>
<evidence type="ECO:0000256" key="2">
    <source>
        <dbReference type="ARBA" id="ARBA00009320"/>
    </source>
</evidence>
<sequence>MHNSWIYLNGKLILGNEASISPYDHGFLYGHGLFETMRVYKGRVFYFVEHVKRLHAGMKILGWPSCPSVDELSKAIYQTLQKNDLQEATVRLTISRGTGASRPDPATCGGPTVIVFAAPIQPLGDDAYERGWSLATVNIRRNLTSPLCVVKAANYLDNIVAKSEAKDKGANEALLLNNMDQVAEGTMCNLFLVVEGRLITPDKKSGLLPGITRDIVLELARQAGITIEERQVSPDELLRASEIFITSSLLEIMAVTTLDGRKVNQGRRGNMTAFLRRQYQKHIQEWLSIIRV</sequence>
<protein>
    <submittedName>
        <fullName evidence="6">Aminotransferase class IV</fullName>
    </submittedName>
</protein>
<dbReference type="PROSITE" id="PS00770">
    <property type="entry name" value="AA_TRANSFER_CLASS_4"/>
    <property type="match status" value="1"/>
</dbReference>
<gene>
    <name evidence="6" type="ORF">LMF89_02680</name>
</gene>
<accession>A0ABS8HM64</accession>
<dbReference type="Pfam" id="PF01063">
    <property type="entry name" value="Aminotran_4"/>
    <property type="match status" value="1"/>
</dbReference>
<evidence type="ECO:0000256" key="5">
    <source>
        <dbReference type="RuleBase" id="RU004516"/>
    </source>
</evidence>
<dbReference type="InterPro" id="IPR050571">
    <property type="entry name" value="Class-IV_PLP-Dep_Aminotrnsfr"/>
</dbReference>
<keyword evidence="3 5" id="KW-0663">Pyridoxal phosphate</keyword>
<evidence type="ECO:0000256" key="1">
    <source>
        <dbReference type="ARBA" id="ARBA00001933"/>
    </source>
</evidence>
<dbReference type="CDD" id="cd00449">
    <property type="entry name" value="PLPDE_IV"/>
    <property type="match status" value="1"/>
</dbReference>
<dbReference type="EMBL" id="JAJHJB010000002">
    <property type="protein sequence ID" value="MCC5464270.1"/>
    <property type="molecule type" value="Genomic_DNA"/>
</dbReference>
<evidence type="ECO:0000313" key="6">
    <source>
        <dbReference type="EMBL" id="MCC5464270.1"/>
    </source>
</evidence>
<comment type="similarity">
    <text evidence="2 4">Belongs to the class-IV pyridoxal-phosphate-dependent aminotransferase family.</text>
</comment>
<evidence type="ECO:0000256" key="4">
    <source>
        <dbReference type="RuleBase" id="RU004106"/>
    </source>
</evidence>
<dbReference type="InterPro" id="IPR043132">
    <property type="entry name" value="BCAT-like_C"/>
</dbReference>
<evidence type="ECO:0000313" key="7">
    <source>
        <dbReference type="Proteomes" id="UP001165492"/>
    </source>
</evidence>
<dbReference type="Gene3D" id="3.20.10.10">
    <property type="entry name" value="D-amino Acid Aminotransferase, subunit A, domain 2"/>
    <property type="match status" value="1"/>
</dbReference>
<organism evidence="6 7">
    <name type="scientific">Pelosinus baikalensis</name>
    <dbReference type="NCBI Taxonomy" id="2892015"/>
    <lineage>
        <taxon>Bacteria</taxon>
        <taxon>Bacillati</taxon>
        <taxon>Bacillota</taxon>
        <taxon>Negativicutes</taxon>
        <taxon>Selenomonadales</taxon>
        <taxon>Sporomusaceae</taxon>
        <taxon>Pelosinus</taxon>
    </lineage>
</organism>
<keyword evidence="6" id="KW-0032">Aminotransferase</keyword>
<evidence type="ECO:0000256" key="3">
    <source>
        <dbReference type="ARBA" id="ARBA00022898"/>
    </source>
</evidence>
<keyword evidence="7" id="KW-1185">Reference proteome</keyword>
<dbReference type="InterPro" id="IPR036038">
    <property type="entry name" value="Aminotransferase-like"/>
</dbReference>
<comment type="caution">
    <text evidence="6">The sequence shown here is derived from an EMBL/GenBank/DDBJ whole genome shotgun (WGS) entry which is preliminary data.</text>
</comment>
<dbReference type="InterPro" id="IPR043131">
    <property type="entry name" value="BCAT-like_N"/>
</dbReference>
<dbReference type="SUPFAM" id="SSF56752">
    <property type="entry name" value="D-aminoacid aminotransferase-like PLP-dependent enzymes"/>
    <property type="match status" value="1"/>
</dbReference>
<dbReference type="InterPro" id="IPR018300">
    <property type="entry name" value="Aminotrans_IV_CS"/>
</dbReference>
<comment type="cofactor">
    <cofactor evidence="1 5">
        <name>pyridoxal 5'-phosphate</name>
        <dbReference type="ChEBI" id="CHEBI:597326"/>
    </cofactor>
</comment>
<name>A0ABS8HM64_9FIRM</name>
<dbReference type="GO" id="GO:0008483">
    <property type="term" value="F:transaminase activity"/>
    <property type="evidence" value="ECO:0007669"/>
    <property type="project" value="UniProtKB-KW"/>
</dbReference>
<dbReference type="Proteomes" id="UP001165492">
    <property type="component" value="Unassembled WGS sequence"/>
</dbReference>
<dbReference type="InterPro" id="IPR001544">
    <property type="entry name" value="Aminotrans_IV"/>
</dbReference>
<proteinExistence type="inferred from homology"/>
<dbReference type="PANTHER" id="PTHR42743:SF11">
    <property type="entry name" value="AMINODEOXYCHORISMATE LYASE"/>
    <property type="match status" value="1"/>
</dbReference>
<dbReference type="Gene3D" id="3.30.470.10">
    <property type="match status" value="1"/>
</dbReference>